<protein>
    <submittedName>
        <fullName evidence="3">DUF4461 domain-containing protein</fullName>
    </submittedName>
</protein>
<dbReference type="PANTHER" id="PTHR31596:SF1">
    <property type="entry name" value="T-CELL ACTIVATION INHIBITOR, MITOCHONDRIAL"/>
    <property type="match status" value="1"/>
</dbReference>
<dbReference type="Pfam" id="PF14687">
    <property type="entry name" value="DUF4460"/>
    <property type="match status" value="1"/>
</dbReference>
<evidence type="ECO:0000313" key="4">
    <source>
        <dbReference type="Proteomes" id="UP001472866"/>
    </source>
</evidence>
<accession>A0AAX4P1V5</accession>
<evidence type="ECO:0000259" key="2">
    <source>
        <dbReference type="Pfam" id="PF14688"/>
    </source>
</evidence>
<organism evidence="3 4">
    <name type="scientific">Chloropicon roscoffensis</name>
    <dbReference type="NCBI Taxonomy" id="1461544"/>
    <lineage>
        <taxon>Eukaryota</taxon>
        <taxon>Viridiplantae</taxon>
        <taxon>Chlorophyta</taxon>
        <taxon>Chloropicophyceae</taxon>
        <taxon>Chloropicales</taxon>
        <taxon>Chloropicaceae</taxon>
        <taxon>Chloropicon</taxon>
    </lineage>
</organism>
<feature type="domain" description="DUF4461" evidence="2">
    <location>
        <begin position="239"/>
        <end position="478"/>
    </location>
</feature>
<proteinExistence type="predicted"/>
<sequence>MFLAGSAKRARFLLQTRLFAAGKTGAAHADANSKEKEIKTQLNKLYKLVHPDLFHSHPTAKVENERSFKLLQEFISGSSHQHGGARTTAYQLKFYLKKTSDHSSGSVVASESSSEVLEQVAVELRRPYSVSGWRGKEAGISPELAPALNKLLKACGLGTISVSDEEYAVAGEGEPEDAYVNFDASLRDFLPFAADRYHRAKGSPNNTQQTDMVRSTLRLFRGVITSFSSSLKEEEHRTERNACLNSLVKVLDRDPSIDVRGVKLILDRDFRVSATGAVHVEAKALRSAEDWERYFESSKDLGVARVRAEFVQGVRQHEDEIASKLGIASFHCSSAALSQNEVCQDLVEELVATAEGAGNAICSSTKVVVDNKHEFYINETDGTIVVPLSRSADQILDFLLSHSAEADRISLRYEKELKEISRLKSLVRSRLKVRVFTKGDGVTIHQFRQCSNRLVRMSKSLVTHTEGLNLRVGSTNKIDLHQNCIEIAWNFA</sequence>
<dbReference type="PANTHER" id="PTHR31596">
    <property type="entry name" value="T-CELL ACTIVATION INHIBITOR, MITOCHONDRIAL"/>
    <property type="match status" value="1"/>
</dbReference>
<dbReference type="InterPro" id="IPR027989">
    <property type="entry name" value="DUF4461"/>
</dbReference>
<dbReference type="AlphaFoldDB" id="A0AAX4P1V5"/>
<dbReference type="Proteomes" id="UP001472866">
    <property type="component" value="Chromosome 02"/>
</dbReference>
<dbReference type="Pfam" id="PF14688">
    <property type="entry name" value="DUF4461"/>
    <property type="match status" value="1"/>
</dbReference>
<dbReference type="EMBL" id="CP151502">
    <property type="protein sequence ID" value="WZN59916.1"/>
    <property type="molecule type" value="Genomic_DNA"/>
</dbReference>
<dbReference type="InterPro" id="IPR027986">
    <property type="entry name" value="TCAIM"/>
</dbReference>
<evidence type="ECO:0000313" key="3">
    <source>
        <dbReference type="EMBL" id="WZN59916.1"/>
    </source>
</evidence>
<feature type="domain" description="DUF4460" evidence="1">
    <location>
        <begin position="32"/>
        <end position="124"/>
    </location>
</feature>
<dbReference type="InterPro" id="IPR028031">
    <property type="entry name" value="DUF4460"/>
</dbReference>
<dbReference type="GO" id="GO:0005739">
    <property type="term" value="C:mitochondrion"/>
    <property type="evidence" value="ECO:0007669"/>
    <property type="project" value="TreeGrafter"/>
</dbReference>
<gene>
    <name evidence="3" type="ORF">HKI87_02g14440</name>
</gene>
<evidence type="ECO:0000259" key="1">
    <source>
        <dbReference type="Pfam" id="PF14687"/>
    </source>
</evidence>
<reference evidence="3 4" key="1">
    <citation type="submission" date="2024-03" db="EMBL/GenBank/DDBJ databases">
        <title>Complete genome sequence of the green alga Chloropicon roscoffensis RCC1871.</title>
        <authorList>
            <person name="Lemieux C."/>
            <person name="Pombert J.-F."/>
            <person name="Otis C."/>
            <person name="Turmel M."/>
        </authorList>
    </citation>
    <scope>NUCLEOTIDE SEQUENCE [LARGE SCALE GENOMIC DNA]</scope>
    <source>
        <strain evidence="3 4">RCC1871</strain>
    </source>
</reference>
<keyword evidence="4" id="KW-1185">Reference proteome</keyword>
<name>A0AAX4P1V5_9CHLO</name>